<comment type="function">
    <text evidence="10">Most highly expressed siglec (sialic acid-binding immunoglobulin-like lectin) on B-cells that plays a role in various aspects of B-cell biology including differentiation, antigen presentation, and trafficking to bone marrow. Binds to alpha 2,6-linked sialic acid residues of surface molecules such as CD22 itself, CD45 and IgM in a cis configuration. Can also bind to ligands on other cells as an adhesion molecule in a trans configuration. Acts as an inhibitory coreceptor on the surface of B-cells and inhibits B-cell receptor induced signaling, characterized by inhibition of the calcium mobilization and cellular activation. Mechanistically, the immunoreceptor tyrosine-based inhibitory motif domain is phosphorylated by the Src kinase LYN, which in turn leads to the recruitment of the protein tyrosine phosphatase 1/PTPN6, leading to the negative regulation of BCR signaling. If this negative signaling from is of sufficient strength, apoptosis of the B-cell can be induced.</text>
</comment>
<dbReference type="InterPro" id="IPR056924">
    <property type="entry name" value="SH3_Tf2-1"/>
</dbReference>
<evidence type="ECO:0000256" key="11">
    <source>
        <dbReference type="ARBA" id="ARBA00046458"/>
    </source>
</evidence>
<dbReference type="InterPro" id="IPR036179">
    <property type="entry name" value="Ig-like_dom_sf"/>
</dbReference>
<dbReference type="GO" id="GO:0009897">
    <property type="term" value="C:external side of plasma membrane"/>
    <property type="evidence" value="ECO:0007669"/>
    <property type="project" value="TreeGrafter"/>
</dbReference>
<keyword evidence="6" id="KW-0325">Glycoprotein</keyword>
<evidence type="ECO:0000256" key="2">
    <source>
        <dbReference type="ARBA" id="ARBA00022475"/>
    </source>
</evidence>
<keyword evidence="2" id="KW-1003">Cell membrane</keyword>
<dbReference type="GO" id="GO:0033691">
    <property type="term" value="F:sialic acid binding"/>
    <property type="evidence" value="ECO:0007669"/>
    <property type="project" value="TreeGrafter"/>
</dbReference>
<dbReference type="GO" id="GO:0042609">
    <property type="term" value="F:CD4 receptor binding"/>
    <property type="evidence" value="ECO:0007669"/>
    <property type="project" value="TreeGrafter"/>
</dbReference>
<evidence type="ECO:0000259" key="13">
    <source>
        <dbReference type="PROSITE" id="PS50835"/>
    </source>
</evidence>
<evidence type="ECO:0000256" key="9">
    <source>
        <dbReference type="ARBA" id="ARBA00041781"/>
    </source>
</evidence>
<evidence type="ECO:0000256" key="5">
    <source>
        <dbReference type="ARBA" id="ARBA00022889"/>
    </source>
</evidence>
<feature type="domain" description="Ig-like" evidence="13">
    <location>
        <begin position="712"/>
        <end position="794"/>
    </location>
</feature>
<dbReference type="CDD" id="cd00096">
    <property type="entry name" value="Ig"/>
    <property type="match status" value="5"/>
</dbReference>
<dbReference type="GO" id="GO:0005769">
    <property type="term" value="C:early endosome"/>
    <property type="evidence" value="ECO:0007669"/>
    <property type="project" value="TreeGrafter"/>
</dbReference>
<dbReference type="GO" id="GO:0070062">
    <property type="term" value="C:extracellular exosome"/>
    <property type="evidence" value="ECO:0007669"/>
    <property type="project" value="TreeGrafter"/>
</dbReference>
<dbReference type="GO" id="GO:0007155">
    <property type="term" value="P:cell adhesion"/>
    <property type="evidence" value="ECO:0007669"/>
    <property type="project" value="UniProtKB-KW"/>
</dbReference>
<evidence type="ECO:0000256" key="10">
    <source>
        <dbReference type="ARBA" id="ARBA00045430"/>
    </source>
</evidence>
<dbReference type="GO" id="GO:0055037">
    <property type="term" value="C:recycling endosome"/>
    <property type="evidence" value="ECO:0007669"/>
    <property type="project" value="TreeGrafter"/>
</dbReference>
<feature type="transmembrane region" description="Helical" evidence="12">
    <location>
        <begin position="20"/>
        <end position="39"/>
    </location>
</feature>
<keyword evidence="12" id="KW-0472">Membrane</keyword>
<dbReference type="GO" id="GO:0030888">
    <property type="term" value="P:regulation of B cell proliferation"/>
    <property type="evidence" value="ECO:0007669"/>
    <property type="project" value="TreeGrafter"/>
</dbReference>
<dbReference type="InterPro" id="IPR013783">
    <property type="entry name" value="Ig-like_fold"/>
</dbReference>
<gene>
    <name evidence="14" type="ORF">KOW79_014564</name>
</gene>
<dbReference type="GO" id="GO:0050859">
    <property type="term" value="P:negative regulation of B cell receptor signaling pathway"/>
    <property type="evidence" value="ECO:0007669"/>
    <property type="project" value="TreeGrafter"/>
</dbReference>
<keyword evidence="12" id="KW-0812">Transmembrane</keyword>
<dbReference type="SUPFAM" id="SSF48726">
    <property type="entry name" value="Immunoglobulin"/>
    <property type="match status" value="7"/>
</dbReference>
<dbReference type="Gene3D" id="2.60.40.10">
    <property type="entry name" value="Immunoglobulins"/>
    <property type="match status" value="8"/>
</dbReference>
<keyword evidence="3" id="KW-0732">Signal</keyword>
<feature type="domain" description="Ig-like" evidence="13">
    <location>
        <begin position="530"/>
        <end position="617"/>
    </location>
</feature>
<dbReference type="Pfam" id="PF24626">
    <property type="entry name" value="SH3_Tf2-1"/>
    <property type="match status" value="1"/>
</dbReference>
<evidence type="ECO:0000256" key="8">
    <source>
        <dbReference type="ARBA" id="ARBA00040106"/>
    </source>
</evidence>
<organism evidence="14 15">
    <name type="scientific">Hemibagrus wyckioides</name>
    <dbReference type="NCBI Taxonomy" id="337641"/>
    <lineage>
        <taxon>Eukaryota</taxon>
        <taxon>Metazoa</taxon>
        <taxon>Chordata</taxon>
        <taxon>Craniata</taxon>
        <taxon>Vertebrata</taxon>
        <taxon>Euteleostomi</taxon>
        <taxon>Actinopterygii</taxon>
        <taxon>Neopterygii</taxon>
        <taxon>Teleostei</taxon>
        <taxon>Ostariophysi</taxon>
        <taxon>Siluriformes</taxon>
        <taxon>Bagridae</taxon>
        <taxon>Hemibagrus</taxon>
    </lineage>
</organism>
<evidence type="ECO:0000313" key="15">
    <source>
        <dbReference type="Proteomes" id="UP000824219"/>
    </source>
</evidence>
<dbReference type="GO" id="GO:0042113">
    <property type="term" value="P:B cell activation"/>
    <property type="evidence" value="ECO:0007669"/>
    <property type="project" value="TreeGrafter"/>
</dbReference>
<evidence type="ECO:0000313" key="14">
    <source>
        <dbReference type="EMBL" id="KAG7321706.1"/>
    </source>
</evidence>
<dbReference type="Pfam" id="PF13895">
    <property type="entry name" value="Ig_2"/>
    <property type="match status" value="3"/>
</dbReference>
<proteinExistence type="predicted"/>
<dbReference type="InterPro" id="IPR056386">
    <property type="entry name" value="Ig_CD22"/>
</dbReference>
<dbReference type="EMBL" id="JAHKSW010000017">
    <property type="protein sequence ID" value="KAG7321706.1"/>
    <property type="molecule type" value="Genomic_DNA"/>
</dbReference>
<dbReference type="InterPro" id="IPR003599">
    <property type="entry name" value="Ig_sub"/>
</dbReference>
<evidence type="ECO:0000256" key="12">
    <source>
        <dbReference type="SAM" id="Phobius"/>
    </source>
</evidence>
<comment type="subunit">
    <text evidence="11">Predominantly monomer of isoform CD22-beta. Also found as heterodimer of isoform CD22-beta and a shorter isoform. Interacts with PTPN6/SHP-1, LYN, SYK, PIK3R1/PIK3R2 and PLCG1 upon phosphorylation. Interacts with GRB2, INPP5D and SHC1 upon phosphorylation. May form a complex with INPP5D/SHIP, GRB2 and SHC1.</text>
</comment>
<evidence type="ECO:0000256" key="4">
    <source>
        <dbReference type="ARBA" id="ARBA00022737"/>
    </source>
</evidence>
<dbReference type="PANTHER" id="PTHR46958:SF1">
    <property type="entry name" value="B-CELL RECEPTOR CD22"/>
    <property type="match status" value="1"/>
</dbReference>
<dbReference type="Pfam" id="PF24518">
    <property type="entry name" value="Ig_CD22"/>
    <property type="match status" value="1"/>
</dbReference>
<feature type="domain" description="Ig-like" evidence="13">
    <location>
        <begin position="348"/>
        <end position="433"/>
    </location>
</feature>
<comment type="caution">
    <text evidence="14">The sequence shown here is derived from an EMBL/GenBank/DDBJ whole genome shotgun (WGS) entry which is preliminary data.</text>
</comment>
<dbReference type="SMART" id="SM00408">
    <property type="entry name" value="IGc2"/>
    <property type="match status" value="5"/>
</dbReference>
<dbReference type="PROSITE" id="PS50835">
    <property type="entry name" value="IG_LIKE"/>
    <property type="match status" value="6"/>
</dbReference>
<evidence type="ECO:0000256" key="7">
    <source>
        <dbReference type="ARBA" id="ARBA00023319"/>
    </source>
</evidence>
<name>A0A9D3NFE9_9TELE</name>
<reference evidence="14 15" key="1">
    <citation type="submission" date="2021-06" db="EMBL/GenBank/DDBJ databases">
        <title>Chromosome-level genome assembly of the red-tail catfish (Hemibagrus wyckioides).</title>
        <authorList>
            <person name="Shao F."/>
        </authorList>
    </citation>
    <scope>NUCLEOTIDE SEQUENCE [LARGE SCALE GENOMIC DNA]</scope>
    <source>
        <strain evidence="14">EC202008001</strain>
        <tissue evidence="14">Blood</tissue>
    </source>
</reference>
<evidence type="ECO:0000256" key="1">
    <source>
        <dbReference type="ARBA" id="ARBA00004251"/>
    </source>
</evidence>
<feature type="domain" description="Ig-like" evidence="13">
    <location>
        <begin position="438"/>
        <end position="523"/>
    </location>
</feature>
<feature type="domain" description="Ig-like" evidence="13">
    <location>
        <begin position="262"/>
        <end position="343"/>
    </location>
</feature>
<feature type="domain" description="Ig-like" evidence="13">
    <location>
        <begin position="622"/>
        <end position="705"/>
    </location>
</feature>
<keyword evidence="15" id="KW-1185">Reference proteome</keyword>
<keyword evidence="4" id="KW-0677">Repeat</keyword>
<keyword evidence="7" id="KW-0393">Immunoglobulin domain</keyword>
<dbReference type="Proteomes" id="UP000824219">
    <property type="component" value="Linkage Group LG17"/>
</dbReference>
<dbReference type="OrthoDB" id="10039395at2759"/>
<comment type="subcellular location">
    <subcellularLocation>
        <location evidence="1">Cell membrane</location>
        <topology evidence="1">Single-pass type I membrane protein</topology>
    </subcellularLocation>
</comment>
<dbReference type="GO" id="GO:0019903">
    <property type="term" value="F:protein phosphatase binding"/>
    <property type="evidence" value="ECO:0007669"/>
    <property type="project" value="TreeGrafter"/>
</dbReference>
<keyword evidence="12" id="KW-1133">Transmembrane helix</keyword>
<dbReference type="PANTHER" id="PTHR46958">
    <property type="entry name" value="B-CELL RECEPTOR CD22"/>
    <property type="match status" value="1"/>
</dbReference>
<dbReference type="InterPro" id="IPR003598">
    <property type="entry name" value="Ig_sub2"/>
</dbReference>
<sequence length="1061" mass="119412">MKYLQKQPEYTVSDKKMPAVWNSVHAWAFLCLFSLIAMANSRDSIILTEGSATKQEGSCVTINCKYIFEKEMQLLWFKNPKWNDTTKRFDGTFVYSNTKERPQDPEYSNRVIFHEDTAEHQTWATCTLKINDLKVKDSGIYTFRYIKGTNKFMSSAFSLTVMANPCKVHITKAPNLNDSLVEGDKVEFRCATSAACESFPLWQVFGSSEVPMNKDSDGEKYSELTLNLNWKDDGKTLTCHPPKSLDDACQDRSVKLRVEYAPKETKVTEISNPKDVKEGEQVEISCSTKAQPMAQFTWFKDQSSFSIGETLTLNVMTPEDGGRFYCQAKNKHGYANSSDIEINVIYAPKDVEISPQLIKKLIEGEMLTLTCLAQRSKPAVYSYRWYRNGQEMNLHTADTFYVTGVTRTDNGDYQCEAKNSVGETKSTNTVKVSVMHVPQNANIQGTMAVKSGFTLNLKCDTEASPPPKIYYWYFKPEQKQQFLLLSNTNQVYWIEKVAVSNAGVYVCSAENDIGTGANSSEVDVLVYYPPKKTNLTMKQVVKENELFSVTCTVESSPQAELTLSRATLTNPEKDKIIKKFQANFFNFTWKVSMYDAGVYTCTAENSEGQSSSKNRLEVLYAPKNVKVSAYPGEELKEGSELRLTCTAKSLPQVSAYTWKKNFGAHSVILGHNQALIIRSVKSSDSDHYSCIPRNEIGSAESPTIYIRVKYQPQVTLTHNMTSMGLFEEAVPVHLSCSVQCYPPATSFAWYKLEENTAVLSNDQNYTVQPQNPGMYYCEASNEMGKSTSEPVKISNNSVIQLLIKIVISLLVILILIGVMFLLHRIIKTKRCLGKNEAAQQSFFVSAVPLWSNLRSSGSRNNTRENLVTEGSSEIFGFRDTHSSAALHSNPPANRNTQAGRPNYDIQTTYDVIKLSPNKKQVHHSEEDLTTVNYAMLQFMDSNKPSKSVSSRDTGDPEYAKVVKKKQMANEQQGVHEDYVNVSGLCTTKQPFPSIDWDSDTSESEDETFVLNQFSNKRGPFFIGPLCIIRQINSVTYCLLLPPLYRISPTFHVSPQASMLLQ</sequence>
<keyword evidence="5" id="KW-0130">Cell adhesion</keyword>
<evidence type="ECO:0000256" key="3">
    <source>
        <dbReference type="ARBA" id="ARBA00022729"/>
    </source>
</evidence>
<dbReference type="InterPro" id="IPR007110">
    <property type="entry name" value="Ig-like_dom"/>
</dbReference>
<dbReference type="SMART" id="SM00409">
    <property type="entry name" value="IG"/>
    <property type="match status" value="7"/>
</dbReference>
<dbReference type="AlphaFoldDB" id="A0A9D3NFE9"/>
<protein>
    <recommendedName>
        <fullName evidence="8">B-cell receptor CD22</fullName>
    </recommendedName>
    <alternativeName>
        <fullName evidence="9">Sialic acid-binding Ig-like lectin 2</fullName>
    </alternativeName>
</protein>
<accession>A0A9D3NFE9</accession>
<feature type="transmembrane region" description="Helical" evidence="12">
    <location>
        <begin position="801"/>
        <end position="822"/>
    </location>
</feature>
<dbReference type="Pfam" id="PF13927">
    <property type="entry name" value="Ig_3"/>
    <property type="match status" value="3"/>
</dbReference>
<evidence type="ECO:0000256" key="6">
    <source>
        <dbReference type="ARBA" id="ARBA00023180"/>
    </source>
</evidence>